<dbReference type="FunFam" id="4.10.800.20:FF:000001">
    <property type="entry name" value="AMP deaminase"/>
    <property type="match status" value="1"/>
</dbReference>
<comment type="cofactor">
    <cofactor evidence="1">
        <name>Zn(2+)</name>
        <dbReference type="ChEBI" id="CHEBI:29105"/>
    </cofactor>
</comment>
<dbReference type="GO" id="GO:0003876">
    <property type="term" value="F:AMP deaminase activity"/>
    <property type="evidence" value="ECO:0007669"/>
    <property type="project" value="UniProtKB-EC"/>
</dbReference>
<keyword evidence="5" id="KW-0479">Metal-binding</keyword>
<dbReference type="GO" id="GO:0032264">
    <property type="term" value="P:IMP salvage"/>
    <property type="evidence" value="ECO:0007669"/>
    <property type="project" value="UniProtKB-UniPathway"/>
</dbReference>
<keyword evidence="8" id="KW-0546">Nucleotide metabolism</keyword>
<reference evidence="12 13" key="1">
    <citation type="journal article" date="2019" name="Sci. Rep.">
        <title>A multi-omics analysis of the grapevine pathogen Lasiodiplodia theobromae reveals that temperature affects the expression of virulence- and pathogenicity-related genes.</title>
        <authorList>
            <person name="Felix C."/>
            <person name="Meneses R."/>
            <person name="Goncalves M.F.M."/>
            <person name="Tilleman L."/>
            <person name="Duarte A.S."/>
            <person name="Jorrin-Novo J.V."/>
            <person name="Van de Peer Y."/>
            <person name="Deforce D."/>
            <person name="Van Nieuwerburgh F."/>
            <person name="Esteves A.C."/>
            <person name="Alves A."/>
        </authorList>
    </citation>
    <scope>NUCLEOTIDE SEQUENCE [LARGE SCALE GENOMIC DNA]</scope>
    <source>
        <strain evidence="12 13">LA-SOL3</strain>
    </source>
</reference>
<evidence type="ECO:0000256" key="8">
    <source>
        <dbReference type="ARBA" id="ARBA00023080"/>
    </source>
</evidence>
<evidence type="ECO:0000256" key="7">
    <source>
        <dbReference type="ARBA" id="ARBA00022833"/>
    </source>
</evidence>
<dbReference type="NCBIfam" id="TIGR01429">
    <property type="entry name" value="AMP_deaminase"/>
    <property type="match status" value="1"/>
</dbReference>
<feature type="compositionally biased region" description="Polar residues" evidence="11">
    <location>
        <begin position="1004"/>
        <end position="1013"/>
    </location>
</feature>
<dbReference type="PANTHER" id="PTHR11359">
    <property type="entry name" value="AMP DEAMINASE"/>
    <property type="match status" value="1"/>
</dbReference>
<feature type="compositionally biased region" description="Polar residues" evidence="11">
    <location>
        <begin position="297"/>
        <end position="310"/>
    </location>
</feature>
<organism evidence="12 13">
    <name type="scientific">Lasiodiplodia theobromae</name>
    <dbReference type="NCBI Taxonomy" id="45133"/>
    <lineage>
        <taxon>Eukaryota</taxon>
        <taxon>Fungi</taxon>
        <taxon>Dikarya</taxon>
        <taxon>Ascomycota</taxon>
        <taxon>Pezizomycotina</taxon>
        <taxon>Dothideomycetes</taxon>
        <taxon>Dothideomycetes incertae sedis</taxon>
        <taxon>Botryosphaeriales</taxon>
        <taxon>Botryosphaeriaceae</taxon>
        <taxon>Lasiodiplodia</taxon>
    </lineage>
</organism>
<dbReference type="SUPFAM" id="SSF51556">
    <property type="entry name" value="Metallo-dependent hydrolases"/>
    <property type="match status" value="1"/>
</dbReference>
<evidence type="ECO:0000256" key="11">
    <source>
        <dbReference type="SAM" id="MobiDB-lite"/>
    </source>
</evidence>
<feature type="compositionally biased region" description="Basic and acidic residues" evidence="11">
    <location>
        <begin position="34"/>
        <end position="43"/>
    </location>
</feature>
<evidence type="ECO:0000313" key="12">
    <source>
        <dbReference type="EMBL" id="KAB2573933.1"/>
    </source>
</evidence>
<evidence type="ECO:0000256" key="2">
    <source>
        <dbReference type="ARBA" id="ARBA00004955"/>
    </source>
</evidence>
<dbReference type="InterPro" id="IPR032466">
    <property type="entry name" value="Metal_Hydrolase"/>
</dbReference>
<dbReference type="InterPro" id="IPR006650">
    <property type="entry name" value="A/AMP_deam_AS"/>
</dbReference>
<feature type="region of interest" description="Disordered" evidence="11">
    <location>
        <begin position="1000"/>
        <end position="1087"/>
    </location>
</feature>
<keyword evidence="6" id="KW-0378">Hydrolase</keyword>
<evidence type="ECO:0000256" key="4">
    <source>
        <dbReference type="ARBA" id="ARBA00012775"/>
    </source>
</evidence>
<keyword evidence="7" id="KW-0862">Zinc</keyword>
<sequence>MSKAAHTLSPDDSPNLQPADVSSDEEQFASSDEPENRSDEAQDGKITGAAGGDAGASMDAGGNAANASDGAQTGLLPRDKQRRTAFYDRASEKQMSHSEAKQFFQRHQLETQVGGSNWSQDGAIYDNDMVSRAANQRSPRSTIHAQGHTSYRSTLPVEVETPDKLPAYAGALGGPNYYAQARPDDPFLEADRTARSHGHHPGLPHEPKPLLEQHGIHGAGAGVGVGYGSGGFAANDSSVAEELRNIYTQIQKVLDIRHKYIRLSLQGDFDNPKDDPSWDIYPPLPDPAWDHDRYAGTATNGLNSMSNSTMLDPDAKPRPLPKPPRKPGHDIGEDFDIDDLLPLPGPSEMNFKLDDSSVFQVYETEASAELNKPMVNIPDIREFYMDLDEIISVSTDGPIKSFAFRRLQYLEGKFNLYYLLNEYQEIADSKKVPHRDFYNVRKVDTHVHHSACMNQKHLLRFIKSKMKKSPDEVVLYRDGKHLTLREVFESINLTAYDLSIDTLDMHAHTDSFHRFDKFNLKYNPIGESRLRTIFLKTDNYIHGRYLAEITKEVMSDLESSKYQMVEWRISIYGRDIEEWDKLAAWVVDNKLFSPNVRWLIQVPRLYDVYKSSNLMDNFEQIVRNIFQPLFEVTKDPNSHPKLHVFLQRVIGFDSVDDESKPERRLYKKFPKPKLWDTKQNPPYSYWVYYLFANVASLNVWRKQRGFNTFLLRPHCGEAGDTDHLAASVLCCHSISHGLMLRKVPLLQYIFYLDQIGIAMSPLSNNALFLAYERNPFLSYFKRGLNVSLSTDDPLQFAFTKEPLIEEYSVAAQIYKLSAVDMCELAKHSVEQSGFEHAVKQRWLGANYHLPGVAGNDMSKVNVPNIREAFRHETLQAELAMISRYTSTATTEPLSAHNIAAKTPPEQTANGAARQPGSPTSRKTVKSTVDAPPTQVPTSAPQDHLTGVKDAHLKMSASSSDLVGQNEASIPLHVTRKTNRSSSMVATTPSVVPMPQPFLGPPLSPQQSVTSASASHLDPHEPRLFPGVVSRHRKSSNTHRPAVEGGELDSTWVGVKKSGSHPLTDASDAAVFDDPLEEEPESESEEKE</sequence>
<evidence type="ECO:0000256" key="6">
    <source>
        <dbReference type="ARBA" id="ARBA00022801"/>
    </source>
</evidence>
<keyword evidence="13" id="KW-1185">Reference proteome</keyword>
<evidence type="ECO:0000256" key="3">
    <source>
        <dbReference type="ARBA" id="ARBA00006676"/>
    </source>
</evidence>
<evidence type="ECO:0000256" key="10">
    <source>
        <dbReference type="ARBA" id="ARBA00078830"/>
    </source>
</evidence>
<dbReference type="EC" id="3.5.4.6" evidence="4"/>
<evidence type="ECO:0000256" key="9">
    <source>
        <dbReference type="ARBA" id="ARBA00072037"/>
    </source>
</evidence>
<dbReference type="Pfam" id="PF19326">
    <property type="entry name" value="AMP_deaminase"/>
    <property type="match status" value="1"/>
</dbReference>
<feature type="region of interest" description="Disordered" evidence="11">
    <location>
        <begin position="291"/>
        <end position="332"/>
    </location>
</feature>
<dbReference type="OrthoDB" id="1723809at2759"/>
<evidence type="ECO:0000256" key="1">
    <source>
        <dbReference type="ARBA" id="ARBA00001947"/>
    </source>
</evidence>
<comment type="pathway">
    <text evidence="2">Purine metabolism; IMP biosynthesis via salvage pathway; IMP from AMP: step 1/1.</text>
</comment>
<dbReference type="FunFam" id="3.20.20.140:FF:000300">
    <property type="entry name" value="Uncharacterized protein"/>
    <property type="match status" value="1"/>
</dbReference>
<dbReference type="FunFam" id="3.20.20.140:FF:000214">
    <property type="entry name" value="AMP deaminase Amd1, putative (AFU_orthologue AFUA_8G02860)"/>
    <property type="match status" value="1"/>
</dbReference>
<proteinExistence type="inferred from homology"/>
<accession>A0A5N5D7Z8</accession>
<evidence type="ECO:0000256" key="5">
    <source>
        <dbReference type="ARBA" id="ARBA00022723"/>
    </source>
</evidence>
<feature type="compositionally biased region" description="Low complexity" evidence="11">
    <location>
        <begin position="55"/>
        <end position="71"/>
    </location>
</feature>
<dbReference type="Gene3D" id="3.20.20.140">
    <property type="entry name" value="Metal-dependent hydrolases"/>
    <property type="match status" value="1"/>
</dbReference>
<evidence type="ECO:0000313" key="13">
    <source>
        <dbReference type="Proteomes" id="UP000325902"/>
    </source>
</evidence>
<dbReference type="CDD" id="cd01319">
    <property type="entry name" value="AMPD"/>
    <property type="match status" value="1"/>
</dbReference>
<name>A0A5N5D7Z8_9PEZI</name>
<dbReference type="GO" id="GO:0046872">
    <property type="term" value="F:metal ion binding"/>
    <property type="evidence" value="ECO:0007669"/>
    <property type="project" value="UniProtKB-KW"/>
</dbReference>
<gene>
    <name evidence="12" type="primary">ada1</name>
    <name evidence="12" type="ORF">DBV05_g7419</name>
</gene>
<dbReference type="PANTHER" id="PTHR11359:SF0">
    <property type="entry name" value="AMP DEAMINASE"/>
    <property type="match status" value="1"/>
</dbReference>
<comment type="caution">
    <text evidence="12">The sequence shown here is derived from an EMBL/GenBank/DDBJ whole genome shotgun (WGS) entry which is preliminary data.</text>
</comment>
<feature type="region of interest" description="Disordered" evidence="11">
    <location>
        <begin position="1"/>
        <end position="80"/>
    </location>
</feature>
<dbReference type="Proteomes" id="UP000325902">
    <property type="component" value="Unassembled WGS sequence"/>
</dbReference>
<dbReference type="GO" id="GO:0005829">
    <property type="term" value="C:cytosol"/>
    <property type="evidence" value="ECO:0007669"/>
    <property type="project" value="TreeGrafter"/>
</dbReference>
<dbReference type="GO" id="GO:0046033">
    <property type="term" value="P:AMP metabolic process"/>
    <property type="evidence" value="ECO:0007669"/>
    <property type="project" value="TreeGrafter"/>
</dbReference>
<dbReference type="InterPro" id="IPR006329">
    <property type="entry name" value="AMPD"/>
</dbReference>
<dbReference type="PROSITE" id="PS00485">
    <property type="entry name" value="A_DEAMINASE"/>
    <property type="match status" value="1"/>
</dbReference>
<feature type="compositionally biased region" description="Acidic residues" evidence="11">
    <location>
        <begin position="1073"/>
        <end position="1087"/>
    </location>
</feature>
<feature type="region of interest" description="Disordered" evidence="11">
    <location>
        <begin position="191"/>
        <end position="217"/>
    </location>
</feature>
<dbReference type="UniPathway" id="UPA00591">
    <property type="reaction ID" value="UER00663"/>
</dbReference>
<feature type="compositionally biased region" description="Basic and acidic residues" evidence="11">
    <location>
        <begin position="203"/>
        <end position="215"/>
    </location>
</feature>
<dbReference type="Gene3D" id="4.10.800.20">
    <property type="match status" value="1"/>
</dbReference>
<dbReference type="EMBL" id="VCHE01000050">
    <property type="protein sequence ID" value="KAB2573933.1"/>
    <property type="molecule type" value="Genomic_DNA"/>
</dbReference>
<dbReference type="AlphaFoldDB" id="A0A5N5D7Z8"/>
<comment type="similarity">
    <text evidence="3">Belongs to the metallo-dependent hydrolases superfamily. Adenosine and AMP deaminases family.</text>
</comment>
<feature type="region of interest" description="Disordered" evidence="11">
    <location>
        <begin position="901"/>
        <end position="943"/>
    </location>
</feature>
<protein>
    <recommendedName>
        <fullName evidence="9">AMP deaminase</fullName>
        <ecNumber evidence="4">3.5.4.6</ecNumber>
    </recommendedName>
    <alternativeName>
        <fullName evidence="10">Myoadenylate deaminase</fullName>
    </alternativeName>
</protein>